<sequence>MGLRPLAGTSACRPSSAPGASGPSASGPGAFGPTASGGAGAAAVGSTGSRSVKESRGMDAIVRWVAVSELADPTPYLEGGELLLTTGLRMEGDLSGYVARLVARGVAGLGFGVGVSHEEVPPALIEAADQAGLPLLEVPRETPFIAIGKVVSELLAAEQYEEITRAFAAQSRMTRAALRPEGAYAVIDRLAKEVDGWAALLDETGEVRHATRGARTDVVSAELTRPEGVGHEGGVRSRGGERFPASLALSGPGEHIVVQPLGGGARPRGFFAVGARHAFSPVAHTVINAAGSLLTLSMEQGRAHLEAERRVRSAVLELLLSGAEEQARAVLEPLGGGLPGEPLVVLATGPEALDALEPHAFTALHVPAEHPHPTGPTPPVALALVPATTPAPEKAPEKAALEVAEKVALEADIPVGVSLPSGYGAAPLRIAIDQASRALETARRTHADRVPESGRAGRALEGAESGWAGSALETAGRGRVV</sequence>
<evidence type="ECO:0000259" key="2">
    <source>
        <dbReference type="Pfam" id="PF07905"/>
    </source>
</evidence>
<evidence type="ECO:0000313" key="3">
    <source>
        <dbReference type="EMBL" id="MBF8194425.1"/>
    </source>
</evidence>
<dbReference type="Proteomes" id="UP000605361">
    <property type="component" value="Unassembled WGS sequence"/>
</dbReference>
<comment type="caution">
    <text evidence="3">The sequence shown here is derived from an EMBL/GenBank/DDBJ whole genome shotgun (WGS) entry which is preliminary data.</text>
</comment>
<dbReference type="Pfam" id="PF07905">
    <property type="entry name" value="PucR"/>
    <property type="match status" value="1"/>
</dbReference>
<feature type="compositionally biased region" description="Low complexity" evidence="1">
    <location>
        <begin position="10"/>
        <end position="34"/>
    </location>
</feature>
<reference evidence="3" key="1">
    <citation type="submission" date="2020-11" db="EMBL/GenBank/DDBJ databases">
        <title>Whole-genome analyses of Nonomuraea sp. K274.</title>
        <authorList>
            <person name="Veyisoglu A."/>
        </authorList>
    </citation>
    <scope>NUCLEOTIDE SEQUENCE</scope>
    <source>
        <strain evidence="3">K274</strain>
    </source>
</reference>
<dbReference type="InterPro" id="IPR051448">
    <property type="entry name" value="CdaR-like_regulators"/>
</dbReference>
<dbReference type="PANTHER" id="PTHR33744">
    <property type="entry name" value="CARBOHYDRATE DIACID REGULATOR"/>
    <property type="match status" value="1"/>
</dbReference>
<gene>
    <name evidence="3" type="ORF">ITP53_53970</name>
</gene>
<dbReference type="PANTHER" id="PTHR33744:SF1">
    <property type="entry name" value="DNA-BINDING TRANSCRIPTIONAL ACTIVATOR ADER"/>
    <property type="match status" value="1"/>
</dbReference>
<accession>A0A931AQ69</accession>
<feature type="non-terminal residue" evidence="3">
    <location>
        <position position="481"/>
    </location>
</feature>
<dbReference type="EMBL" id="JADOGI010000415">
    <property type="protein sequence ID" value="MBF8194425.1"/>
    <property type="molecule type" value="Genomic_DNA"/>
</dbReference>
<feature type="compositionally biased region" description="Low complexity" evidence="1">
    <location>
        <begin position="41"/>
        <end position="50"/>
    </location>
</feature>
<evidence type="ECO:0000256" key="1">
    <source>
        <dbReference type="SAM" id="MobiDB-lite"/>
    </source>
</evidence>
<feature type="region of interest" description="Disordered" evidence="1">
    <location>
        <begin position="443"/>
        <end position="465"/>
    </location>
</feature>
<feature type="domain" description="Purine catabolism PurC-like" evidence="2">
    <location>
        <begin position="50"/>
        <end position="154"/>
    </location>
</feature>
<proteinExistence type="predicted"/>
<feature type="compositionally biased region" description="Basic and acidic residues" evidence="1">
    <location>
        <begin position="443"/>
        <end position="452"/>
    </location>
</feature>
<feature type="region of interest" description="Disordered" evidence="1">
    <location>
        <begin position="1"/>
        <end position="50"/>
    </location>
</feature>
<dbReference type="InterPro" id="IPR012914">
    <property type="entry name" value="PucR_dom"/>
</dbReference>
<organism evidence="3 4">
    <name type="scientific">Nonomuraea cypriaca</name>
    <dbReference type="NCBI Taxonomy" id="1187855"/>
    <lineage>
        <taxon>Bacteria</taxon>
        <taxon>Bacillati</taxon>
        <taxon>Actinomycetota</taxon>
        <taxon>Actinomycetes</taxon>
        <taxon>Streptosporangiales</taxon>
        <taxon>Streptosporangiaceae</taxon>
        <taxon>Nonomuraea</taxon>
    </lineage>
</organism>
<dbReference type="AlphaFoldDB" id="A0A931AQ69"/>
<protein>
    <submittedName>
        <fullName evidence="3">PucR family transcriptional regulator ligand-binding domain-containing protein</fullName>
    </submittedName>
</protein>
<keyword evidence="4" id="KW-1185">Reference proteome</keyword>
<name>A0A931AQ69_9ACTN</name>
<evidence type="ECO:0000313" key="4">
    <source>
        <dbReference type="Proteomes" id="UP000605361"/>
    </source>
</evidence>